<dbReference type="RefSeq" id="WP_116078911.1">
    <property type="nucleotide sequence ID" value="NZ_CP058267.1"/>
</dbReference>
<proteinExistence type="predicted"/>
<comment type="caution">
    <text evidence="1">The sequence shown here is derived from an EMBL/GenBank/DDBJ whole genome shotgun (WGS) entry which is preliminary data.</text>
</comment>
<dbReference type="EMBL" id="PQWM01000069">
    <property type="protein sequence ID" value="RDZ06221.1"/>
    <property type="molecule type" value="Genomic_DNA"/>
</dbReference>
<accession>A0A3D8WTV6</accession>
<sequence>MYISKKDDIQDHLIKKGYDVKEFMNENGDWHYFKVSTTWSGVHTVKVKGGFFGYDIQKVK</sequence>
<dbReference type="AlphaFoldDB" id="A0A3D8WTV6"/>
<name>A0A3D8WTV6_PRIMG</name>
<gene>
    <name evidence="1" type="ORF">C3744_29000</name>
</gene>
<dbReference type="Proteomes" id="UP000256519">
    <property type="component" value="Unassembled WGS sequence"/>
</dbReference>
<evidence type="ECO:0000313" key="1">
    <source>
        <dbReference type="EMBL" id="RDZ06221.1"/>
    </source>
</evidence>
<reference evidence="1" key="1">
    <citation type="journal article" date="2018" name="Appl. Environ. Microbiol.">
        <title>Antimicrobial susceptibility testing and tentative epidemiological cut-off values of five Bacillus species relevant for use as animal feed additives or for plant protection.</title>
        <authorList>
            <person name="Agerso Y."/>
            <person name="Stuer-Lauridsen B."/>
            <person name="Bjerre K."/>
            <person name="Jensen M.G."/>
            <person name="Johansen E."/>
            <person name="Bennedsen M."/>
            <person name="Brockmann E."/>
            <person name="Nielsen B."/>
        </authorList>
    </citation>
    <scope>NUCLEOTIDE SEQUENCE [LARGE SCALE GENOMIC DNA]</scope>
    <source>
        <strain evidence="1">CHCC20162</strain>
    </source>
</reference>
<organism evidence="1 2">
    <name type="scientific">Priestia megaterium</name>
    <name type="common">Bacillus megaterium</name>
    <dbReference type="NCBI Taxonomy" id="1404"/>
    <lineage>
        <taxon>Bacteria</taxon>
        <taxon>Bacillati</taxon>
        <taxon>Bacillota</taxon>
        <taxon>Bacilli</taxon>
        <taxon>Bacillales</taxon>
        <taxon>Bacillaceae</taxon>
        <taxon>Priestia</taxon>
    </lineage>
</organism>
<protein>
    <submittedName>
        <fullName evidence="1">Uncharacterized protein</fullName>
    </submittedName>
</protein>
<evidence type="ECO:0000313" key="2">
    <source>
        <dbReference type="Proteomes" id="UP000256519"/>
    </source>
</evidence>